<protein>
    <submittedName>
        <fullName evidence="6">LysR family transcriptional regulator, hydrogen peroxide-inducible genes activator</fullName>
    </submittedName>
</protein>
<dbReference type="PROSITE" id="PS50931">
    <property type="entry name" value="HTH_LYSR"/>
    <property type="match status" value="1"/>
</dbReference>
<dbReference type="InterPro" id="IPR036388">
    <property type="entry name" value="WH-like_DNA-bd_sf"/>
</dbReference>
<dbReference type="InterPro" id="IPR005119">
    <property type="entry name" value="LysR_subst-bd"/>
</dbReference>
<dbReference type="STRING" id="1736691.SAMN06295964_2402"/>
<dbReference type="CDD" id="cd05466">
    <property type="entry name" value="PBP2_LTTR_substrate"/>
    <property type="match status" value="1"/>
</dbReference>
<name>A0A1T4Z5W5_9ACTN</name>
<keyword evidence="2" id="KW-0805">Transcription regulation</keyword>
<dbReference type="GO" id="GO:0003677">
    <property type="term" value="F:DNA binding"/>
    <property type="evidence" value="ECO:0007669"/>
    <property type="project" value="UniProtKB-KW"/>
</dbReference>
<dbReference type="GO" id="GO:0005829">
    <property type="term" value="C:cytosol"/>
    <property type="evidence" value="ECO:0007669"/>
    <property type="project" value="TreeGrafter"/>
</dbReference>
<dbReference type="Pfam" id="PF03466">
    <property type="entry name" value="LysR_substrate"/>
    <property type="match status" value="1"/>
</dbReference>
<keyword evidence="3" id="KW-0238">DNA-binding</keyword>
<dbReference type="InterPro" id="IPR036390">
    <property type="entry name" value="WH_DNA-bd_sf"/>
</dbReference>
<dbReference type="SUPFAM" id="SSF53850">
    <property type="entry name" value="Periplasmic binding protein-like II"/>
    <property type="match status" value="1"/>
</dbReference>
<dbReference type="Gene3D" id="1.10.10.10">
    <property type="entry name" value="Winged helix-like DNA-binding domain superfamily/Winged helix DNA-binding domain"/>
    <property type="match status" value="1"/>
</dbReference>
<dbReference type="AlphaFoldDB" id="A0A1T4Z5W5"/>
<evidence type="ECO:0000256" key="4">
    <source>
        <dbReference type="ARBA" id="ARBA00023163"/>
    </source>
</evidence>
<dbReference type="Pfam" id="PF00126">
    <property type="entry name" value="HTH_1"/>
    <property type="match status" value="1"/>
</dbReference>
<dbReference type="OrthoDB" id="3176554at2"/>
<organism evidence="6 7">
    <name type="scientific">Aeromicrobium choanae</name>
    <dbReference type="NCBI Taxonomy" id="1736691"/>
    <lineage>
        <taxon>Bacteria</taxon>
        <taxon>Bacillati</taxon>
        <taxon>Actinomycetota</taxon>
        <taxon>Actinomycetes</taxon>
        <taxon>Propionibacteriales</taxon>
        <taxon>Nocardioidaceae</taxon>
        <taxon>Aeromicrobium</taxon>
    </lineage>
</organism>
<evidence type="ECO:0000256" key="3">
    <source>
        <dbReference type="ARBA" id="ARBA00023125"/>
    </source>
</evidence>
<dbReference type="InterPro" id="IPR050950">
    <property type="entry name" value="HTH-type_LysR_regulators"/>
</dbReference>
<proteinExistence type="inferred from homology"/>
<keyword evidence="7" id="KW-1185">Reference proteome</keyword>
<dbReference type="SUPFAM" id="SSF46785">
    <property type="entry name" value="Winged helix' DNA-binding domain"/>
    <property type="match status" value="1"/>
</dbReference>
<dbReference type="PRINTS" id="PR00039">
    <property type="entry name" value="HTHLYSR"/>
</dbReference>
<dbReference type="RefSeq" id="WP_078700375.1">
    <property type="nucleotide sequence ID" value="NZ_LT796768.1"/>
</dbReference>
<comment type="similarity">
    <text evidence="1">Belongs to the LysR transcriptional regulatory family.</text>
</comment>
<dbReference type="EMBL" id="LT796768">
    <property type="protein sequence ID" value="SKB08935.1"/>
    <property type="molecule type" value="Genomic_DNA"/>
</dbReference>
<evidence type="ECO:0000256" key="2">
    <source>
        <dbReference type="ARBA" id="ARBA00023015"/>
    </source>
</evidence>
<evidence type="ECO:0000256" key="1">
    <source>
        <dbReference type="ARBA" id="ARBA00009437"/>
    </source>
</evidence>
<keyword evidence="4" id="KW-0804">Transcription</keyword>
<accession>A0A1T4Z5W5</accession>
<gene>
    <name evidence="6" type="ORF">SAMN06295964_2402</name>
</gene>
<dbReference type="GO" id="GO:0003700">
    <property type="term" value="F:DNA-binding transcription factor activity"/>
    <property type="evidence" value="ECO:0007669"/>
    <property type="project" value="InterPro"/>
</dbReference>
<dbReference type="Proteomes" id="UP000191040">
    <property type="component" value="Chromosome I"/>
</dbReference>
<evidence type="ECO:0000259" key="5">
    <source>
        <dbReference type="PROSITE" id="PS50931"/>
    </source>
</evidence>
<dbReference type="FunFam" id="1.10.10.10:FF:000001">
    <property type="entry name" value="LysR family transcriptional regulator"/>
    <property type="match status" value="1"/>
</dbReference>
<dbReference type="PANTHER" id="PTHR30419">
    <property type="entry name" value="HTH-TYPE TRANSCRIPTIONAL REGULATOR YBHD"/>
    <property type="match status" value="1"/>
</dbReference>
<evidence type="ECO:0000313" key="7">
    <source>
        <dbReference type="Proteomes" id="UP000191040"/>
    </source>
</evidence>
<dbReference type="Gene3D" id="3.40.190.290">
    <property type="match status" value="1"/>
</dbReference>
<sequence length="308" mass="33907">MRFEQLRYLEAAVRTGSFRQAARELGVSQPTITNQIQRLEEDLGVVLMFRGSRGATPTEAAERMLPHVTAAIRAEDMLRQEASAMETLKVGNVRLVTVATGSSVLLPPVIRQMHDQHPNIRFDVNEGGSESVLQGVARGTYDIGLAVRIEALEQPDEYDQLQVIELLTGRLVLCVPDAHPLSQSEDFQFSDLDDEPLVFMGQGSILRTAMEKLMEGFEARVVYTAHNAETAQHMVRAGVGISIANSLALSTRSGDGVTLIPINEPWARTKLVAVLRKDEHRSPVVQTLLRLIKKNAEAHSGARPSPML</sequence>
<evidence type="ECO:0000313" key="6">
    <source>
        <dbReference type="EMBL" id="SKB08935.1"/>
    </source>
</evidence>
<feature type="domain" description="HTH lysR-type" evidence="5">
    <location>
        <begin position="1"/>
        <end position="58"/>
    </location>
</feature>
<reference evidence="7" key="1">
    <citation type="submission" date="2017-02" db="EMBL/GenBank/DDBJ databases">
        <authorList>
            <person name="Varghese N."/>
            <person name="Submissions S."/>
        </authorList>
    </citation>
    <scope>NUCLEOTIDE SEQUENCE [LARGE SCALE GENOMIC DNA]</scope>
    <source>
        <strain evidence="7">9H-4</strain>
    </source>
</reference>
<dbReference type="InterPro" id="IPR000847">
    <property type="entry name" value="LysR_HTH_N"/>
</dbReference>